<evidence type="ECO:0000256" key="9">
    <source>
        <dbReference type="ARBA" id="ARBA00023211"/>
    </source>
</evidence>
<reference evidence="14 15" key="1">
    <citation type="journal article" date="2016" name="Mol. Biol. Evol.">
        <title>Comparative Genomics of Early-Diverging Mushroom-Forming Fungi Provides Insights into the Origins of Lignocellulose Decay Capabilities.</title>
        <authorList>
            <person name="Nagy L.G."/>
            <person name="Riley R."/>
            <person name="Tritt A."/>
            <person name="Adam C."/>
            <person name="Daum C."/>
            <person name="Floudas D."/>
            <person name="Sun H."/>
            <person name="Yadav J.S."/>
            <person name="Pangilinan J."/>
            <person name="Larsson K.H."/>
            <person name="Matsuura K."/>
            <person name="Barry K."/>
            <person name="Labutti K."/>
            <person name="Kuo R."/>
            <person name="Ohm R.A."/>
            <person name="Bhattacharya S.S."/>
            <person name="Shirouzu T."/>
            <person name="Yoshinaga Y."/>
            <person name="Martin F.M."/>
            <person name="Grigoriev I.V."/>
            <person name="Hibbett D.S."/>
        </authorList>
    </citation>
    <scope>NUCLEOTIDE SEQUENCE [LARGE SCALE GENOMIC DNA]</scope>
    <source>
        <strain evidence="14 15">L-15889</strain>
    </source>
</reference>
<dbReference type="GO" id="GO:0008686">
    <property type="term" value="F:3,4-dihydroxy-2-butanone-4-phosphate synthase activity"/>
    <property type="evidence" value="ECO:0007669"/>
    <property type="project" value="UniProtKB-EC"/>
</dbReference>
<dbReference type="GO" id="GO:0005758">
    <property type="term" value="C:mitochondrial intermembrane space"/>
    <property type="evidence" value="ECO:0007669"/>
    <property type="project" value="TreeGrafter"/>
</dbReference>
<evidence type="ECO:0000256" key="5">
    <source>
        <dbReference type="ARBA" id="ARBA00022619"/>
    </source>
</evidence>
<protein>
    <recommendedName>
        <fullName evidence="4 12">3,4-dihydroxy-2-butanone 4-phosphate synthase</fullName>
        <shortName evidence="12">DHBP synthase</shortName>
        <ecNumber evidence="3 12">4.1.99.12</ecNumber>
    </recommendedName>
</protein>
<comment type="similarity">
    <text evidence="11 12">Belongs to the DHBP synthase family.</text>
</comment>
<dbReference type="Pfam" id="PF00926">
    <property type="entry name" value="DHBP_synthase"/>
    <property type="match status" value="1"/>
</dbReference>
<sequence>MAPVATSPPESSFAQLRTLKQQSAPILDGTATMNGSSPAPPAPRPPKNSARPQAVNAPVRTKFAFDDIEEALEAFGRGEFLVVMDDEGRENEGDLIIAASEVSTEKMAWMIKHTSGYICIALPGERLVELEIPMMVSENQDPHRTAYTVTVDYRHGTTTGISAHDRALTARALASPSSQPLHFSRPGHMVPLRARPGGVLVRRGHTETGVDLCALTGLPHAGVLCELVEDDELGSMMRRDGCRRFADRWGVKMISVDMLAEWRRKREAQAANGDRIVGNGAE</sequence>
<dbReference type="NCBIfam" id="TIGR00506">
    <property type="entry name" value="ribB"/>
    <property type="match status" value="1"/>
</dbReference>
<dbReference type="GO" id="GO:0005829">
    <property type="term" value="C:cytosol"/>
    <property type="evidence" value="ECO:0007669"/>
    <property type="project" value="TreeGrafter"/>
</dbReference>
<evidence type="ECO:0000256" key="8">
    <source>
        <dbReference type="ARBA" id="ARBA00023206"/>
    </source>
</evidence>
<dbReference type="GO" id="GO:0046872">
    <property type="term" value="F:metal ion binding"/>
    <property type="evidence" value="ECO:0007669"/>
    <property type="project" value="UniProtKB-KW"/>
</dbReference>
<dbReference type="FunFam" id="3.90.870.10:FF:000002">
    <property type="entry name" value="3,4-dihydroxy-2-butanone 4-phosphate synthase"/>
    <property type="match status" value="1"/>
</dbReference>
<feature type="region of interest" description="Disordered" evidence="13">
    <location>
        <begin position="24"/>
        <end position="55"/>
    </location>
</feature>
<name>A0A165MV03_9APHY</name>
<dbReference type="Gene3D" id="3.90.870.10">
    <property type="entry name" value="DHBP synthase"/>
    <property type="match status" value="1"/>
</dbReference>
<dbReference type="InterPro" id="IPR017945">
    <property type="entry name" value="DHBP_synth_RibB-like_a/b_dom"/>
</dbReference>
<dbReference type="PANTHER" id="PTHR21327:SF18">
    <property type="entry name" value="3,4-DIHYDROXY-2-BUTANONE 4-PHOSPHATE SYNTHASE"/>
    <property type="match status" value="1"/>
</dbReference>
<dbReference type="Proteomes" id="UP000076727">
    <property type="component" value="Unassembled WGS sequence"/>
</dbReference>
<evidence type="ECO:0000313" key="15">
    <source>
        <dbReference type="Proteomes" id="UP000076727"/>
    </source>
</evidence>
<keyword evidence="15" id="KW-1185">Reference proteome</keyword>
<evidence type="ECO:0000256" key="7">
    <source>
        <dbReference type="ARBA" id="ARBA00022842"/>
    </source>
</evidence>
<comment type="catalytic activity">
    <reaction evidence="12">
        <text>D-ribulose 5-phosphate = (2S)-2-hydroxy-3-oxobutyl phosphate + formate + H(+)</text>
        <dbReference type="Rhea" id="RHEA:18457"/>
        <dbReference type="ChEBI" id="CHEBI:15378"/>
        <dbReference type="ChEBI" id="CHEBI:15740"/>
        <dbReference type="ChEBI" id="CHEBI:58121"/>
        <dbReference type="ChEBI" id="CHEBI:58830"/>
        <dbReference type="EC" id="4.1.99.12"/>
    </reaction>
</comment>
<evidence type="ECO:0000256" key="6">
    <source>
        <dbReference type="ARBA" id="ARBA00022723"/>
    </source>
</evidence>
<dbReference type="HAMAP" id="MF_00180">
    <property type="entry name" value="RibB"/>
    <property type="match status" value="1"/>
</dbReference>
<evidence type="ECO:0000256" key="10">
    <source>
        <dbReference type="ARBA" id="ARBA00023239"/>
    </source>
</evidence>
<evidence type="ECO:0000256" key="11">
    <source>
        <dbReference type="ARBA" id="ARBA00060730"/>
    </source>
</evidence>
<dbReference type="AlphaFoldDB" id="A0A165MV03"/>
<dbReference type="UniPathway" id="UPA00275">
    <property type="reaction ID" value="UER00399"/>
</dbReference>
<proteinExistence type="inferred from homology"/>
<comment type="pathway">
    <text evidence="1 12">Cofactor biosynthesis; riboflavin biosynthesis; 2-hydroxy-3-oxobutyl phosphate from D-ribulose 5-phosphate: step 1/1.</text>
</comment>
<comment type="cofactor">
    <cofactor evidence="12">
        <name>Mg(2+)</name>
        <dbReference type="ChEBI" id="CHEBI:18420"/>
    </cofactor>
    <cofactor evidence="12">
        <name>Mn(2+)</name>
        <dbReference type="ChEBI" id="CHEBI:29035"/>
    </cofactor>
    <text evidence="12">Binds 2 divalent metal cations per subunit. Magnesium or manganese.</text>
</comment>
<comment type="subunit">
    <text evidence="2 12">Homodimer.</text>
</comment>
<dbReference type="OrthoDB" id="60371at2759"/>
<evidence type="ECO:0000256" key="4">
    <source>
        <dbReference type="ARBA" id="ARBA00018836"/>
    </source>
</evidence>
<gene>
    <name evidence="14" type="ORF">DAEQUDRAFT_730673</name>
</gene>
<evidence type="ECO:0000256" key="1">
    <source>
        <dbReference type="ARBA" id="ARBA00004904"/>
    </source>
</evidence>
<evidence type="ECO:0000313" key="14">
    <source>
        <dbReference type="EMBL" id="KZT66163.1"/>
    </source>
</evidence>
<keyword evidence="10 12" id="KW-0456">Lyase</keyword>
<dbReference type="SUPFAM" id="SSF55821">
    <property type="entry name" value="YrdC/RibB"/>
    <property type="match status" value="1"/>
</dbReference>
<keyword evidence="8" id="KW-0318">Glutathionylation</keyword>
<dbReference type="EMBL" id="KV429094">
    <property type="protein sequence ID" value="KZT66163.1"/>
    <property type="molecule type" value="Genomic_DNA"/>
</dbReference>
<keyword evidence="9 12" id="KW-0464">Manganese</keyword>
<dbReference type="PANTHER" id="PTHR21327">
    <property type="entry name" value="GTP CYCLOHYDROLASE II-RELATED"/>
    <property type="match status" value="1"/>
</dbReference>
<evidence type="ECO:0000256" key="12">
    <source>
        <dbReference type="RuleBase" id="RU003843"/>
    </source>
</evidence>
<keyword evidence="6 12" id="KW-0479">Metal-binding</keyword>
<keyword evidence="5 12" id="KW-0686">Riboflavin biosynthesis</keyword>
<keyword evidence="7 12" id="KW-0460">Magnesium</keyword>
<comment type="function">
    <text evidence="12">Catalyzes the conversion of D-ribulose 5-phosphate to formate and 3,4-dihydroxy-2-butanone 4-phosphate.</text>
</comment>
<organism evidence="14 15">
    <name type="scientific">Daedalea quercina L-15889</name>
    <dbReference type="NCBI Taxonomy" id="1314783"/>
    <lineage>
        <taxon>Eukaryota</taxon>
        <taxon>Fungi</taxon>
        <taxon>Dikarya</taxon>
        <taxon>Basidiomycota</taxon>
        <taxon>Agaricomycotina</taxon>
        <taxon>Agaricomycetes</taxon>
        <taxon>Polyporales</taxon>
        <taxon>Fomitopsis</taxon>
    </lineage>
</organism>
<dbReference type="InterPro" id="IPR000422">
    <property type="entry name" value="DHBP_synthase_RibB"/>
</dbReference>
<accession>A0A165MV03</accession>
<dbReference type="GO" id="GO:0009231">
    <property type="term" value="P:riboflavin biosynthetic process"/>
    <property type="evidence" value="ECO:0007669"/>
    <property type="project" value="UniProtKB-UniPathway"/>
</dbReference>
<dbReference type="STRING" id="1314783.A0A165MV03"/>
<dbReference type="EC" id="4.1.99.12" evidence="3 12"/>
<evidence type="ECO:0000256" key="13">
    <source>
        <dbReference type="SAM" id="MobiDB-lite"/>
    </source>
</evidence>
<evidence type="ECO:0000256" key="3">
    <source>
        <dbReference type="ARBA" id="ARBA00012153"/>
    </source>
</evidence>
<evidence type="ECO:0000256" key="2">
    <source>
        <dbReference type="ARBA" id="ARBA00011738"/>
    </source>
</evidence>